<feature type="binding site" evidence="9 12">
    <location>
        <begin position="382"/>
        <end position="389"/>
    </location>
    <ligand>
        <name>ATP</name>
        <dbReference type="ChEBI" id="CHEBI:30616"/>
    </ligand>
</feature>
<evidence type="ECO:0000313" key="17">
    <source>
        <dbReference type="EMBL" id="GCE11996.1"/>
    </source>
</evidence>
<dbReference type="InterPro" id="IPR027417">
    <property type="entry name" value="P-loop_NTPase"/>
</dbReference>
<dbReference type="SUPFAM" id="SSF52540">
    <property type="entry name" value="P-loop containing nucleoside triphosphate hydrolases"/>
    <property type="match status" value="1"/>
</dbReference>
<dbReference type="Proteomes" id="UP000287352">
    <property type="component" value="Unassembled WGS sequence"/>
</dbReference>
<dbReference type="SMART" id="SM00464">
    <property type="entry name" value="LON"/>
    <property type="match status" value="1"/>
</dbReference>
<dbReference type="FunFam" id="3.40.50.300:FF:000382">
    <property type="entry name" value="Lon protease homolog 2, peroxisomal"/>
    <property type="match status" value="1"/>
</dbReference>
<proteinExistence type="evidence at transcript level"/>
<dbReference type="AlphaFoldDB" id="A0A401ZYR3"/>
<comment type="subunit">
    <text evidence="9 10">Homohexamer. Organized in a ring with a central cavity.</text>
</comment>
<dbReference type="Gene3D" id="2.30.130.40">
    <property type="entry name" value="LON domain-like"/>
    <property type="match status" value="1"/>
</dbReference>
<dbReference type="Gene3D" id="1.20.5.5270">
    <property type="match status" value="1"/>
</dbReference>
<dbReference type="SUPFAM" id="SSF88697">
    <property type="entry name" value="PUA domain-like"/>
    <property type="match status" value="1"/>
</dbReference>
<dbReference type="EMBL" id="BIFR01000001">
    <property type="protein sequence ID" value="GCE11996.1"/>
    <property type="molecule type" value="Genomic_DNA"/>
</dbReference>
<dbReference type="PROSITE" id="PS51787">
    <property type="entry name" value="LON_N"/>
    <property type="match status" value="1"/>
</dbReference>
<evidence type="ECO:0000259" key="15">
    <source>
        <dbReference type="PROSITE" id="PS51786"/>
    </source>
</evidence>
<keyword evidence="8 9" id="KW-0346">Stress response</keyword>
<dbReference type="GO" id="GO:0004176">
    <property type="term" value="F:ATP-dependent peptidase activity"/>
    <property type="evidence" value="ECO:0007669"/>
    <property type="project" value="UniProtKB-UniRule"/>
</dbReference>
<feature type="domain" description="Lon proteolytic" evidence="15">
    <location>
        <begin position="618"/>
        <end position="799"/>
    </location>
</feature>
<dbReference type="Gene3D" id="3.40.50.300">
    <property type="entry name" value="P-loop containing nucleotide triphosphate hydrolases"/>
    <property type="match status" value="1"/>
</dbReference>
<dbReference type="Pfam" id="PF22667">
    <property type="entry name" value="Lon_lid"/>
    <property type="match status" value="1"/>
</dbReference>
<dbReference type="GO" id="GO:0004252">
    <property type="term" value="F:serine-type endopeptidase activity"/>
    <property type="evidence" value="ECO:0007669"/>
    <property type="project" value="UniProtKB-UniRule"/>
</dbReference>
<dbReference type="GO" id="GO:0005737">
    <property type="term" value="C:cytoplasm"/>
    <property type="evidence" value="ECO:0007669"/>
    <property type="project" value="UniProtKB-SubCell"/>
</dbReference>
<evidence type="ECO:0000256" key="7">
    <source>
        <dbReference type="ARBA" id="ARBA00022840"/>
    </source>
</evidence>
<dbReference type="GO" id="GO:0006515">
    <property type="term" value="P:protein quality control for misfolded or incompletely synthesized proteins"/>
    <property type="evidence" value="ECO:0007669"/>
    <property type="project" value="UniProtKB-UniRule"/>
</dbReference>
<comment type="subcellular location">
    <subcellularLocation>
        <location evidence="1 9 10">Cytoplasm</location>
    </subcellularLocation>
</comment>
<dbReference type="InterPro" id="IPR015947">
    <property type="entry name" value="PUA-like_sf"/>
</dbReference>
<keyword evidence="6 9" id="KW-0720">Serine protease</keyword>
<comment type="similarity">
    <text evidence="9 10 13 14">Belongs to the peptidase S16 family.</text>
</comment>
<dbReference type="OrthoDB" id="9803599at2"/>
<keyword evidence="4 9" id="KW-0547">Nucleotide-binding</keyword>
<evidence type="ECO:0000259" key="16">
    <source>
        <dbReference type="PROSITE" id="PS51787"/>
    </source>
</evidence>
<feature type="active site" evidence="9 11">
    <location>
        <position position="705"/>
    </location>
</feature>
<evidence type="ECO:0000256" key="5">
    <source>
        <dbReference type="ARBA" id="ARBA00022801"/>
    </source>
</evidence>
<gene>
    <name evidence="17" type="primary">lon_3</name>
    <name evidence="9" type="synonym">lon</name>
    <name evidence="17" type="ORF">KTT_18550</name>
</gene>
<reference evidence="18" key="1">
    <citation type="submission" date="2018-12" db="EMBL/GenBank/DDBJ databases">
        <title>Tengunoibacter tsumagoiensis gen. nov., sp. nov., Dictyobacter kobayashii sp. nov., D. alpinus sp. nov., and D. joshuensis sp. nov. and description of Dictyobacteraceae fam. nov. within the order Ktedonobacterales isolated from Tengu-no-mugimeshi.</title>
        <authorList>
            <person name="Wang C.M."/>
            <person name="Zheng Y."/>
            <person name="Sakai Y."/>
            <person name="Toyoda A."/>
            <person name="Minakuchi Y."/>
            <person name="Abe K."/>
            <person name="Yokota A."/>
            <person name="Yabe S."/>
        </authorList>
    </citation>
    <scope>NUCLEOTIDE SEQUENCE [LARGE SCALE GENOMIC DNA]</scope>
    <source>
        <strain evidence="18">Uno3</strain>
    </source>
</reference>
<dbReference type="InterPro" id="IPR054594">
    <property type="entry name" value="Lon_lid"/>
</dbReference>
<dbReference type="Pfam" id="PF05362">
    <property type="entry name" value="Lon_C"/>
    <property type="match status" value="1"/>
</dbReference>
<evidence type="ECO:0000256" key="3">
    <source>
        <dbReference type="ARBA" id="ARBA00022670"/>
    </source>
</evidence>
<evidence type="ECO:0000256" key="8">
    <source>
        <dbReference type="ARBA" id="ARBA00023016"/>
    </source>
</evidence>
<feature type="active site" evidence="9 11">
    <location>
        <position position="748"/>
    </location>
</feature>
<comment type="function">
    <text evidence="9">ATP-dependent serine protease that mediates the selective degradation of mutant and abnormal proteins as well as certain short-lived regulatory proteins. Required for cellular homeostasis and for survival from DNA damage and developmental changes induced by stress. Degrades polypeptides processively to yield small peptide fragments that are 5 to 10 amino acids long. Binds to DNA in a double-stranded, site-specific manner.</text>
</comment>
<dbReference type="Gene3D" id="1.10.8.60">
    <property type="match status" value="1"/>
</dbReference>
<dbReference type="InterPro" id="IPR003959">
    <property type="entry name" value="ATPase_AAA_core"/>
</dbReference>
<dbReference type="GO" id="GO:0005524">
    <property type="term" value="F:ATP binding"/>
    <property type="evidence" value="ECO:0007669"/>
    <property type="project" value="UniProtKB-UniRule"/>
</dbReference>
<dbReference type="GO" id="GO:0016887">
    <property type="term" value="F:ATP hydrolysis activity"/>
    <property type="evidence" value="ECO:0007669"/>
    <property type="project" value="UniProtKB-UniRule"/>
</dbReference>
<dbReference type="Pfam" id="PF00004">
    <property type="entry name" value="AAA"/>
    <property type="match status" value="1"/>
</dbReference>
<dbReference type="PIRSF" id="PIRSF001174">
    <property type="entry name" value="Lon_proteas"/>
    <property type="match status" value="1"/>
</dbReference>
<name>A0A401ZYR3_9CHLR</name>
<dbReference type="InterPro" id="IPR020568">
    <property type="entry name" value="Ribosomal_Su5_D2-typ_SF"/>
</dbReference>
<dbReference type="GO" id="GO:0034605">
    <property type="term" value="P:cellular response to heat"/>
    <property type="evidence" value="ECO:0007669"/>
    <property type="project" value="UniProtKB-UniRule"/>
</dbReference>
<dbReference type="InterPro" id="IPR046336">
    <property type="entry name" value="Lon_prtase_N_sf"/>
</dbReference>
<evidence type="ECO:0000256" key="13">
    <source>
        <dbReference type="PROSITE-ProRule" id="PRU01122"/>
    </source>
</evidence>
<dbReference type="RefSeq" id="WP_126579663.1">
    <property type="nucleotide sequence ID" value="NZ_BIFR01000001.1"/>
</dbReference>
<dbReference type="InterPro" id="IPR003593">
    <property type="entry name" value="AAA+_ATPase"/>
</dbReference>
<evidence type="ECO:0000256" key="1">
    <source>
        <dbReference type="ARBA" id="ARBA00004496"/>
    </source>
</evidence>
<keyword evidence="7 9" id="KW-0067">ATP-binding</keyword>
<comment type="caution">
    <text evidence="17">The sequence shown here is derived from an EMBL/GenBank/DDBJ whole genome shotgun (WGS) entry which is preliminary data.</text>
</comment>
<evidence type="ECO:0000256" key="4">
    <source>
        <dbReference type="ARBA" id="ARBA00022741"/>
    </source>
</evidence>
<feature type="domain" description="Lon N-terminal" evidence="16">
    <location>
        <begin position="37"/>
        <end position="230"/>
    </location>
</feature>
<keyword evidence="2 9" id="KW-0963">Cytoplasm</keyword>
<evidence type="ECO:0000256" key="10">
    <source>
        <dbReference type="PIRNR" id="PIRNR001174"/>
    </source>
</evidence>
<evidence type="ECO:0000256" key="6">
    <source>
        <dbReference type="ARBA" id="ARBA00022825"/>
    </source>
</evidence>
<dbReference type="PROSITE" id="PS51786">
    <property type="entry name" value="LON_PROTEOLYTIC"/>
    <property type="match status" value="1"/>
</dbReference>
<evidence type="ECO:0000256" key="9">
    <source>
        <dbReference type="HAMAP-Rule" id="MF_01973"/>
    </source>
</evidence>
<comment type="catalytic activity">
    <reaction evidence="9 10 13">
        <text>Hydrolysis of proteins in presence of ATP.</text>
        <dbReference type="EC" id="3.4.21.53"/>
    </reaction>
</comment>
<dbReference type="PANTHER" id="PTHR10046">
    <property type="entry name" value="ATP DEPENDENT LON PROTEASE FAMILY MEMBER"/>
    <property type="match status" value="1"/>
</dbReference>
<evidence type="ECO:0000256" key="2">
    <source>
        <dbReference type="ARBA" id="ARBA00022490"/>
    </source>
</evidence>
<dbReference type="InterPro" id="IPR008269">
    <property type="entry name" value="Lon_proteolytic"/>
</dbReference>
<dbReference type="Gene3D" id="3.30.230.10">
    <property type="match status" value="1"/>
</dbReference>
<dbReference type="PROSITE" id="PS01046">
    <property type="entry name" value="LON_SER"/>
    <property type="match status" value="1"/>
</dbReference>
<dbReference type="GO" id="GO:0043565">
    <property type="term" value="F:sequence-specific DNA binding"/>
    <property type="evidence" value="ECO:0007669"/>
    <property type="project" value="UniProtKB-UniRule"/>
</dbReference>
<evidence type="ECO:0000256" key="12">
    <source>
        <dbReference type="PIRSR" id="PIRSR001174-2"/>
    </source>
</evidence>
<dbReference type="NCBIfam" id="TIGR00763">
    <property type="entry name" value="lon"/>
    <property type="match status" value="1"/>
</dbReference>
<keyword evidence="18" id="KW-1185">Reference proteome</keyword>
<dbReference type="InterPro" id="IPR008268">
    <property type="entry name" value="Peptidase_S16_AS"/>
</dbReference>
<dbReference type="InterPro" id="IPR014721">
    <property type="entry name" value="Ribsml_uS5_D2-typ_fold_subgr"/>
</dbReference>
<dbReference type="SUPFAM" id="SSF54211">
    <property type="entry name" value="Ribosomal protein S5 domain 2-like"/>
    <property type="match status" value="1"/>
</dbReference>
<evidence type="ECO:0000256" key="14">
    <source>
        <dbReference type="RuleBase" id="RU000591"/>
    </source>
</evidence>
<keyword evidence="5 9" id="KW-0378">Hydrolase</keyword>
<dbReference type="InterPro" id="IPR027543">
    <property type="entry name" value="Lon_bac"/>
</dbReference>
<organism evidence="17 18">
    <name type="scientific">Tengunoibacter tsumagoiensis</name>
    <dbReference type="NCBI Taxonomy" id="2014871"/>
    <lineage>
        <taxon>Bacteria</taxon>
        <taxon>Bacillati</taxon>
        <taxon>Chloroflexota</taxon>
        <taxon>Ktedonobacteria</taxon>
        <taxon>Ktedonobacterales</taxon>
        <taxon>Dictyobacteraceae</taxon>
        <taxon>Tengunoibacter</taxon>
    </lineage>
</organism>
<dbReference type="PRINTS" id="PR00830">
    <property type="entry name" value="ENDOLAPTASE"/>
</dbReference>
<dbReference type="Gene3D" id="1.20.58.1480">
    <property type="match status" value="1"/>
</dbReference>
<dbReference type="CDD" id="cd19500">
    <property type="entry name" value="RecA-like_Lon"/>
    <property type="match status" value="1"/>
</dbReference>
<dbReference type="Pfam" id="PF02190">
    <property type="entry name" value="LON_substr_bdg"/>
    <property type="match status" value="1"/>
</dbReference>
<dbReference type="SMART" id="SM00382">
    <property type="entry name" value="AAA"/>
    <property type="match status" value="1"/>
</dbReference>
<protein>
    <recommendedName>
        <fullName evidence="9 10">Lon protease</fullName>
        <ecNumber evidence="9 10">3.4.21.53</ecNumber>
    </recommendedName>
    <alternativeName>
        <fullName evidence="9">ATP-dependent protease La</fullName>
    </alternativeName>
</protein>
<keyword evidence="3 9" id="KW-0645">Protease</keyword>
<comment type="induction">
    <text evidence="9">By heat shock.</text>
</comment>
<dbReference type="EC" id="3.4.21.53" evidence="9 10"/>
<dbReference type="InterPro" id="IPR003111">
    <property type="entry name" value="Lon_prtase_N"/>
</dbReference>
<evidence type="ECO:0000313" key="18">
    <source>
        <dbReference type="Proteomes" id="UP000287352"/>
    </source>
</evidence>
<dbReference type="InterPro" id="IPR004815">
    <property type="entry name" value="Lon_bac/euk-typ"/>
</dbReference>
<sequence>MEKATQVATPEQLNGVNDAVNDHFIVPQESQRELVDLPVLPIRNTVLLPNMVAPLLVGRDPSIKAIEEAANLNHLIFAVTQREEEMEDPGMEDVYVIGVEGLIERVLKLPDGTVSILIRGQRRLRRVAYTQQTPYMRVQAEVIAEETVSTTTLEALRRAVLALFEKCVKLNTTLTDEVFITAMNLDPIGAMTDYIISTLDVSISIRQKLLETLDVEERLEQLSILLSQELDILQLENQIHEQVQQEVDKSQREYFLREQLKAIQRELSEHDPAMRESQDLREKIAKSGMPDTVKVRANKELDRLNSLPSIAPDGGIIRSYLDWLVTLPWTEKSKDRLNLKEAAALLDKQHYGLDKVKERILEYIAVRKLAKNMRSPILCFVGPPGVGKTSLGRSIAQALNRRFVRLSLGGVHDEAEIRGHRRTYVGALPGRILQTMKQAGTINPLFVLDEIDKIGSDLRGDPASALLEVLDPEQNTEFSDHYLEVPYDLSQVIFVTTANALHPIPDALRDRLEIIELPGYTEEEKMQIARHFLIARQIEQHGLKPRQVELTDDAVRKIIRDYTAEAGVRNLEREIATILRKVARRVAEGQHGRTLIDAENIATYLGPQRHYYGLGEEQDEIGVATGVAWTSAGGDLITVEASLLEGRGQLSLTGQLGEVMKESAQAALSYARSRSHHFAVEKHFYEKHDIHLHLPSGGIPKDGPSAGVTMATALISALIQHPVDRTVAMTGEITLRGRVLPVGGIKEKVLAAHRAQIATFILPKRNLQDLEDIPQEIRTSLRFIPVEHMDEVIAVALHQSMTEDDTIQQVKKLEKRRQARQITR</sequence>
<accession>A0A401ZYR3</accession>
<evidence type="ECO:0000256" key="11">
    <source>
        <dbReference type="PIRSR" id="PIRSR001174-1"/>
    </source>
</evidence>
<dbReference type="HAMAP" id="MF_01973">
    <property type="entry name" value="lon_bact"/>
    <property type="match status" value="1"/>
</dbReference>
<dbReference type="InterPro" id="IPR027065">
    <property type="entry name" value="Lon_Prtase"/>
</dbReference>